<feature type="transmembrane region" description="Helical" evidence="1">
    <location>
        <begin position="142"/>
        <end position="161"/>
    </location>
</feature>
<proteinExistence type="predicted"/>
<name>A0A1V0S978_9VIRU</name>
<protein>
    <submittedName>
        <fullName evidence="2">Uncharacterized protein</fullName>
    </submittedName>
</protein>
<accession>A0A1V0S978</accession>
<gene>
    <name evidence="2" type="ORF">Catovirus_1_315</name>
</gene>
<evidence type="ECO:0000256" key="1">
    <source>
        <dbReference type="SAM" id="Phobius"/>
    </source>
</evidence>
<keyword evidence="1" id="KW-0472">Membrane</keyword>
<dbReference type="EMBL" id="KY684083">
    <property type="protein sequence ID" value="ARF08265.1"/>
    <property type="molecule type" value="Genomic_DNA"/>
</dbReference>
<keyword evidence="1" id="KW-0812">Transmembrane</keyword>
<sequence>MENFVRKFSNVPSNFVKDFFDFNKNVDLDDTFINLEIVSKWTEHSFDKLKDLLKTKFEKEYDYVSNKSDKEETVLVSANCFKELCILLETPRSKEVRKYFISIEKLIKNYDNTSGEKTNVIYVYNKDEKKNPEKESVENDDYLWMFMYVFLIIVYVVVLILRRYSSY</sequence>
<evidence type="ECO:0000313" key="2">
    <source>
        <dbReference type="EMBL" id="ARF08265.1"/>
    </source>
</evidence>
<reference evidence="2" key="1">
    <citation type="journal article" date="2017" name="Science">
        <title>Giant viruses with an expanded complement of translation system components.</title>
        <authorList>
            <person name="Schulz F."/>
            <person name="Yutin N."/>
            <person name="Ivanova N.N."/>
            <person name="Ortega D.R."/>
            <person name="Lee T.K."/>
            <person name="Vierheilig J."/>
            <person name="Daims H."/>
            <person name="Horn M."/>
            <person name="Wagner M."/>
            <person name="Jensen G.J."/>
            <person name="Kyrpides N.C."/>
            <person name="Koonin E.V."/>
            <person name="Woyke T."/>
        </authorList>
    </citation>
    <scope>NUCLEOTIDE SEQUENCE</scope>
    <source>
        <strain evidence="2">CTV1</strain>
    </source>
</reference>
<keyword evidence="1" id="KW-1133">Transmembrane helix</keyword>
<organism evidence="2">
    <name type="scientific">Catovirus CTV1</name>
    <dbReference type="NCBI Taxonomy" id="1977631"/>
    <lineage>
        <taxon>Viruses</taxon>
        <taxon>Varidnaviria</taxon>
        <taxon>Bamfordvirae</taxon>
        <taxon>Nucleocytoviricota</taxon>
        <taxon>Megaviricetes</taxon>
        <taxon>Imitervirales</taxon>
        <taxon>Mimiviridae</taxon>
        <taxon>Klosneuvirinae</taxon>
        <taxon>Catovirus</taxon>
    </lineage>
</organism>